<dbReference type="PANTHER" id="PTHR21310">
    <property type="entry name" value="AMINOGLYCOSIDE PHOSPHOTRANSFERASE-RELATED-RELATED"/>
    <property type="match status" value="1"/>
</dbReference>
<dbReference type="Pfam" id="PF01636">
    <property type="entry name" value="APH"/>
    <property type="match status" value="1"/>
</dbReference>
<protein>
    <recommendedName>
        <fullName evidence="1">Aminoglycoside phosphotransferase domain-containing protein</fullName>
    </recommendedName>
</protein>
<reference evidence="2 3" key="1">
    <citation type="journal article" date="2024" name="Front Chem Biol">
        <title>Unveiling the potential of Daldinia eschscholtzii MFLUCC 19-0629 through bioactivity and bioinformatics studies for enhanced sustainable agriculture production.</title>
        <authorList>
            <person name="Brooks S."/>
            <person name="Weaver J.A."/>
            <person name="Klomchit A."/>
            <person name="Alharthi S.A."/>
            <person name="Onlamun T."/>
            <person name="Nurani R."/>
            <person name="Vong T.K."/>
            <person name="Alberti F."/>
            <person name="Greco C."/>
        </authorList>
    </citation>
    <scope>NUCLEOTIDE SEQUENCE [LARGE SCALE GENOMIC DNA]</scope>
    <source>
        <strain evidence="2">MFLUCC 19-0629</strain>
    </source>
</reference>
<dbReference type="Gene3D" id="3.90.1200.10">
    <property type="match status" value="1"/>
</dbReference>
<proteinExistence type="predicted"/>
<organism evidence="2 3">
    <name type="scientific">Daldinia eschscholtzii</name>
    <dbReference type="NCBI Taxonomy" id="292717"/>
    <lineage>
        <taxon>Eukaryota</taxon>
        <taxon>Fungi</taxon>
        <taxon>Dikarya</taxon>
        <taxon>Ascomycota</taxon>
        <taxon>Pezizomycotina</taxon>
        <taxon>Sordariomycetes</taxon>
        <taxon>Xylariomycetidae</taxon>
        <taxon>Xylariales</taxon>
        <taxon>Hypoxylaceae</taxon>
        <taxon>Daldinia</taxon>
    </lineage>
</organism>
<name>A0AAX6MT10_9PEZI</name>
<dbReference type="InterPro" id="IPR051678">
    <property type="entry name" value="AGP_Transferase"/>
</dbReference>
<dbReference type="Proteomes" id="UP001369815">
    <property type="component" value="Unassembled WGS sequence"/>
</dbReference>
<evidence type="ECO:0000313" key="2">
    <source>
        <dbReference type="EMBL" id="KAK6955755.1"/>
    </source>
</evidence>
<feature type="domain" description="Aminoglycoside phosphotransferase" evidence="1">
    <location>
        <begin position="44"/>
        <end position="275"/>
    </location>
</feature>
<dbReference type="AlphaFoldDB" id="A0AAX6MT10"/>
<gene>
    <name evidence="2" type="ORF">Daesc_003399</name>
</gene>
<dbReference type="SUPFAM" id="SSF56112">
    <property type="entry name" value="Protein kinase-like (PK-like)"/>
    <property type="match status" value="1"/>
</dbReference>
<evidence type="ECO:0000313" key="3">
    <source>
        <dbReference type="Proteomes" id="UP001369815"/>
    </source>
</evidence>
<evidence type="ECO:0000259" key="1">
    <source>
        <dbReference type="Pfam" id="PF01636"/>
    </source>
</evidence>
<sequence>MPARFPYKPLMAAEASEPQTQPDVQPGCQLLVQKPGGRYVWTLGDTYILKQRAYEPGCEVEVLNADFASENLEQEQGIPPIPETELAWREGDRFFVIQRRIEGDALDKILGQLASGDIARIGRQVGQFLLHLKSITSQHMERLDGRPVNDFRLFKPLPDPSYGEYSVCVSDSDLASMLGLSIANRLDKPSFDEFMARMPSSQPFTFSHSDLHEGNIMIKDGNFAGLIDWELAGFYPSWWEYVNSCPLLSDYFPAEPKDHQALEWFRVYHAIRDGPEEEAYMRARDYLEGRTWR</sequence>
<comment type="caution">
    <text evidence="2">The sequence shown here is derived from an EMBL/GenBank/DDBJ whole genome shotgun (WGS) entry which is preliminary data.</text>
</comment>
<dbReference type="InterPro" id="IPR011009">
    <property type="entry name" value="Kinase-like_dom_sf"/>
</dbReference>
<accession>A0AAX6MT10</accession>
<dbReference type="EMBL" id="JBANMG010000003">
    <property type="protein sequence ID" value="KAK6955755.1"/>
    <property type="molecule type" value="Genomic_DNA"/>
</dbReference>
<dbReference type="PANTHER" id="PTHR21310:SF48">
    <property type="entry name" value="AMINOGLYCOSIDE PHOSPHOTRANSFERASE DOMAIN-CONTAINING PROTEIN"/>
    <property type="match status" value="1"/>
</dbReference>
<dbReference type="InterPro" id="IPR002575">
    <property type="entry name" value="Aminoglycoside_PTrfase"/>
</dbReference>
<keyword evidence="3" id="KW-1185">Reference proteome</keyword>